<evidence type="ECO:0000256" key="7">
    <source>
        <dbReference type="ARBA" id="ARBA00022576"/>
    </source>
</evidence>
<reference evidence="17 18" key="1">
    <citation type="submission" date="2017-07" db="EMBL/GenBank/DDBJ databases">
        <title>The complete genome sequence of Bacillus mesonae strain H20-5, an efficient strain improving plant abiotic stress resistance.</title>
        <authorList>
            <person name="Kim S.Y."/>
            <person name="Song H."/>
            <person name="Sang M.K."/>
            <person name="Weon H.-Y."/>
            <person name="Song J."/>
        </authorList>
    </citation>
    <scope>NUCLEOTIDE SEQUENCE [LARGE SCALE GENOMIC DNA]</scope>
    <source>
        <strain evidence="17 18">H20-5</strain>
    </source>
</reference>
<dbReference type="InterPro" id="IPR015424">
    <property type="entry name" value="PyrdxlP-dep_Trfase"/>
</dbReference>
<dbReference type="OrthoDB" id="9807885at2"/>
<comment type="catalytic activity">
    <reaction evidence="1">
        <text>(S)-3-amino-2-methylpropanoate + 2-oxoglutarate = 2-methyl-3-oxopropanoate + L-glutamate</text>
        <dbReference type="Rhea" id="RHEA:13993"/>
        <dbReference type="ChEBI" id="CHEBI:16810"/>
        <dbReference type="ChEBI" id="CHEBI:29985"/>
        <dbReference type="ChEBI" id="CHEBI:57700"/>
        <dbReference type="ChEBI" id="CHEBI:58655"/>
        <dbReference type="EC" id="2.6.1.22"/>
    </reaction>
</comment>
<accession>A0A3T0HYX7</accession>
<comment type="similarity">
    <text evidence="4 16">Belongs to the class-III pyridoxal-phosphate-dependent aminotransferase family.</text>
</comment>
<dbReference type="EMBL" id="CP022572">
    <property type="protein sequence ID" value="AZU62354.1"/>
    <property type="molecule type" value="Genomic_DNA"/>
</dbReference>
<sequence length="440" mass="48379">MGFIKIRTDIPGPKSAGLLKQREDHIPRGISTNVPIEVIEAKGALIRDVDGNQFIDLASGIGSLNVGHSHPEVVKVLKDQADHFIHPVFPVTMYKSYVQLAEKLNEIIPGNFPKKTIFLNSGAEGVENAIKIARRYTNRPAIISFERGFHGRTFMTMSLTGKVKNFKKGFGPMATDIYRLPYPYYYRDSLSDKELLQSFQQLFQTTVDPHDIAAIIMEPVQGEGGLVTPSIDFVKGIRKWCSQYGIVFIADEVQTGFARTGKLFAMEHFDVAADITVTSKSIAAGLPLAAVTGKAEIMDSPLPKELGTTLGGNPLGCAAALKVLEIIEKEKLVDRAEAIGVQIKDRLKNISKYIGDVRGLGAMIGIEFVKNQISKEPYPELVKKIIRRCYENGVIVLAAGSHGNVIRLLPPLVISDEQLSEALDVFVSVLKELEFDDVCI</sequence>
<dbReference type="InterPro" id="IPR004632">
    <property type="entry name" value="4NH2But_aminotransferase_bac"/>
</dbReference>
<dbReference type="InterPro" id="IPR015422">
    <property type="entry name" value="PyrdxlP-dep_Trfase_small"/>
</dbReference>
<evidence type="ECO:0000256" key="9">
    <source>
        <dbReference type="ARBA" id="ARBA00022898"/>
    </source>
</evidence>
<dbReference type="PANTHER" id="PTHR11986">
    <property type="entry name" value="AMINOTRANSFERASE CLASS III"/>
    <property type="match status" value="1"/>
</dbReference>
<keyword evidence="18" id="KW-1185">Reference proteome</keyword>
<organism evidence="17 18">
    <name type="scientific">Neobacillus mesonae</name>
    <dbReference type="NCBI Taxonomy" id="1193713"/>
    <lineage>
        <taxon>Bacteria</taxon>
        <taxon>Bacillati</taxon>
        <taxon>Bacillota</taxon>
        <taxon>Bacilli</taxon>
        <taxon>Bacillales</taxon>
        <taxon>Bacillaceae</taxon>
        <taxon>Neobacillus</taxon>
    </lineage>
</organism>
<dbReference type="AlphaFoldDB" id="A0A3T0HYX7"/>
<proteinExistence type="inferred from homology"/>
<comment type="pathway">
    <text evidence="3">Amino-acid degradation; 4-aminobutanoate degradation.</text>
</comment>
<dbReference type="Proteomes" id="UP000282892">
    <property type="component" value="Chromosome"/>
</dbReference>
<keyword evidence="8" id="KW-0808">Transferase</keyword>
<dbReference type="PIRSF" id="PIRSF000521">
    <property type="entry name" value="Transaminase_4ab_Lys_Orn"/>
    <property type="match status" value="1"/>
</dbReference>
<dbReference type="PROSITE" id="PS00600">
    <property type="entry name" value="AA_TRANSFER_CLASS_3"/>
    <property type="match status" value="1"/>
</dbReference>
<dbReference type="CDD" id="cd00610">
    <property type="entry name" value="OAT_like"/>
    <property type="match status" value="1"/>
</dbReference>
<comment type="catalytic activity">
    <reaction evidence="14">
        <text>4-aminobutanoate + 2-oxoglutarate = succinate semialdehyde + L-glutamate</text>
        <dbReference type="Rhea" id="RHEA:23352"/>
        <dbReference type="ChEBI" id="CHEBI:16810"/>
        <dbReference type="ChEBI" id="CHEBI:29985"/>
        <dbReference type="ChEBI" id="CHEBI:57706"/>
        <dbReference type="ChEBI" id="CHEBI:59888"/>
        <dbReference type="EC" id="2.6.1.19"/>
    </reaction>
</comment>
<dbReference type="Gene3D" id="3.90.1150.10">
    <property type="entry name" value="Aspartate Aminotransferase, domain 1"/>
    <property type="match status" value="1"/>
</dbReference>
<evidence type="ECO:0000256" key="8">
    <source>
        <dbReference type="ARBA" id="ARBA00022679"/>
    </source>
</evidence>
<gene>
    <name evidence="17" type="primary">gabT</name>
    <name evidence="17" type="ORF">CHR53_14265</name>
</gene>
<name>A0A3T0HYX7_9BACI</name>
<dbReference type="RefSeq" id="WP_066399502.1">
    <property type="nucleotide sequence ID" value="NZ_CP022572.1"/>
</dbReference>
<dbReference type="EC" id="2.6.1.22" evidence="5"/>
<dbReference type="Pfam" id="PF00202">
    <property type="entry name" value="Aminotran_3"/>
    <property type="match status" value="1"/>
</dbReference>
<evidence type="ECO:0000256" key="5">
    <source>
        <dbReference type="ARBA" id="ARBA00012876"/>
    </source>
</evidence>
<evidence type="ECO:0000256" key="13">
    <source>
        <dbReference type="ARBA" id="ARBA00031787"/>
    </source>
</evidence>
<dbReference type="STRING" id="1193713.GCA_001636315_05294"/>
<evidence type="ECO:0000256" key="15">
    <source>
        <dbReference type="ARBA" id="ARBA00050054"/>
    </source>
</evidence>
<dbReference type="GO" id="GO:0009448">
    <property type="term" value="P:gamma-aminobutyric acid metabolic process"/>
    <property type="evidence" value="ECO:0007669"/>
    <property type="project" value="InterPro"/>
</dbReference>
<keyword evidence="9 16" id="KW-0663">Pyridoxal phosphate</keyword>
<evidence type="ECO:0000256" key="14">
    <source>
        <dbReference type="ARBA" id="ARBA00048021"/>
    </source>
</evidence>
<keyword evidence="7" id="KW-0032">Aminotransferase</keyword>
<dbReference type="EC" id="2.6.1.19" evidence="6"/>
<dbReference type="InterPro" id="IPR015421">
    <property type="entry name" value="PyrdxlP-dep_Trfase_major"/>
</dbReference>
<evidence type="ECO:0000313" key="18">
    <source>
        <dbReference type="Proteomes" id="UP000282892"/>
    </source>
</evidence>
<evidence type="ECO:0000313" key="17">
    <source>
        <dbReference type="EMBL" id="AZU62354.1"/>
    </source>
</evidence>
<dbReference type="GO" id="GO:0047298">
    <property type="term" value="F:(S)-3-amino-2-methylpropionate transaminase activity"/>
    <property type="evidence" value="ECO:0007669"/>
    <property type="project" value="UniProtKB-EC"/>
</dbReference>
<dbReference type="PANTHER" id="PTHR11986:SF58">
    <property type="entry name" value="LEUCINE_METHIONINE RACEMASE"/>
    <property type="match status" value="1"/>
</dbReference>
<dbReference type="InterPro" id="IPR005814">
    <property type="entry name" value="Aminotrans_3"/>
</dbReference>
<evidence type="ECO:0000256" key="11">
    <source>
        <dbReference type="ARBA" id="ARBA00030204"/>
    </source>
</evidence>
<dbReference type="GO" id="GO:0030170">
    <property type="term" value="F:pyridoxal phosphate binding"/>
    <property type="evidence" value="ECO:0007669"/>
    <property type="project" value="InterPro"/>
</dbReference>
<dbReference type="InterPro" id="IPR050103">
    <property type="entry name" value="Class-III_PLP-dep_AT"/>
</dbReference>
<dbReference type="Gene3D" id="3.40.640.10">
    <property type="entry name" value="Type I PLP-dependent aspartate aminotransferase-like (Major domain)"/>
    <property type="match status" value="1"/>
</dbReference>
<dbReference type="GO" id="GO:0042802">
    <property type="term" value="F:identical protein binding"/>
    <property type="evidence" value="ECO:0007669"/>
    <property type="project" value="TreeGrafter"/>
</dbReference>
<dbReference type="GO" id="GO:0034386">
    <property type="term" value="F:4-aminobutyrate:2-oxoglutarate transaminase activity"/>
    <property type="evidence" value="ECO:0007669"/>
    <property type="project" value="UniProtKB-EC"/>
</dbReference>
<dbReference type="InterPro" id="IPR049704">
    <property type="entry name" value="Aminotrans_3_PPA_site"/>
</dbReference>
<evidence type="ECO:0000256" key="10">
    <source>
        <dbReference type="ARBA" id="ARBA00029760"/>
    </source>
</evidence>
<dbReference type="KEGG" id="nmk:CHR53_14265"/>
<evidence type="ECO:0000256" key="4">
    <source>
        <dbReference type="ARBA" id="ARBA00008954"/>
    </source>
</evidence>
<protein>
    <recommendedName>
        <fullName evidence="12">(S)-3-amino-2-methylpropionate transaminase</fullName>
        <ecNumber evidence="6">2.6.1.19</ecNumber>
        <ecNumber evidence="5">2.6.1.22</ecNumber>
    </recommendedName>
    <alternativeName>
        <fullName evidence="13">GABA aminotransferase</fullName>
    </alternativeName>
    <alternativeName>
        <fullName evidence="11">Gamma-amino-N-butyrate transaminase</fullName>
    </alternativeName>
    <alternativeName>
        <fullName evidence="15">Glutamate:succinic semialdehyde transaminase</fullName>
    </alternativeName>
    <alternativeName>
        <fullName evidence="10">L-AIBAT</fullName>
    </alternativeName>
</protein>
<evidence type="ECO:0000256" key="12">
    <source>
        <dbReference type="ARBA" id="ARBA00030857"/>
    </source>
</evidence>
<dbReference type="NCBIfam" id="TIGR00700">
    <property type="entry name" value="GABAtrnsam"/>
    <property type="match status" value="1"/>
</dbReference>
<dbReference type="SUPFAM" id="SSF53383">
    <property type="entry name" value="PLP-dependent transferases"/>
    <property type="match status" value="1"/>
</dbReference>
<dbReference type="FunFam" id="3.40.640.10:FF:000013">
    <property type="entry name" value="4-aminobutyrate aminotransferase"/>
    <property type="match status" value="1"/>
</dbReference>
<evidence type="ECO:0000256" key="3">
    <source>
        <dbReference type="ARBA" id="ARBA00005176"/>
    </source>
</evidence>
<evidence type="ECO:0000256" key="2">
    <source>
        <dbReference type="ARBA" id="ARBA00001933"/>
    </source>
</evidence>
<evidence type="ECO:0000256" key="16">
    <source>
        <dbReference type="RuleBase" id="RU003560"/>
    </source>
</evidence>
<evidence type="ECO:0000256" key="6">
    <source>
        <dbReference type="ARBA" id="ARBA00012912"/>
    </source>
</evidence>
<comment type="cofactor">
    <cofactor evidence="2">
        <name>pyridoxal 5'-phosphate</name>
        <dbReference type="ChEBI" id="CHEBI:597326"/>
    </cofactor>
</comment>
<evidence type="ECO:0000256" key="1">
    <source>
        <dbReference type="ARBA" id="ARBA00001750"/>
    </source>
</evidence>